<feature type="non-terminal residue" evidence="2">
    <location>
        <position position="80"/>
    </location>
</feature>
<reference evidence="2 3" key="1">
    <citation type="journal article" date="2019" name="Sci. Rep.">
        <title>Orb-weaving spider Araneus ventricosus genome elucidates the spidroin gene catalogue.</title>
        <authorList>
            <person name="Kono N."/>
            <person name="Nakamura H."/>
            <person name="Ohtoshi R."/>
            <person name="Moran D.A.P."/>
            <person name="Shinohara A."/>
            <person name="Yoshida Y."/>
            <person name="Fujiwara M."/>
            <person name="Mori M."/>
            <person name="Tomita M."/>
            <person name="Arakawa K."/>
        </authorList>
    </citation>
    <scope>NUCLEOTIDE SEQUENCE [LARGE SCALE GENOMIC DNA]</scope>
</reference>
<proteinExistence type="predicted"/>
<organism evidence="2 3">
    <name type="scientific">Araneus ventricosus</name>
    <name type="common">Orbweaver spider</name>
    <name type="synonym">Epeira ventricosa</name>
    <dbReference type="NCBI Taxonomy" id="182803"/>
    <lineage>
        <taxon>Eukaryota</taxon>
        <taxon>Metazoa</taxon>
        <taxon>Ecdysozoa</taxon>
        <taxon>Arthropoda</taxon>
        <taxon>Chelicerata</taxon>
        <taxon>Arachnida</taxon>
        <taxon>Araneae</taxon>
        <taxon>Araneomorphae</taxon>
        <taxon>Entelegynae</taxon>
        <taxon>Araneoidea</taxon>
        <taxon>Araneidae</taxon>
        <taxon>Araneus</taxon>
    </lineage>
</organism>
<dbReference type="Proteomes" id="UP000499080">
    <property type="component" value="Unassembled WGS sequence"/>
</dbReference>
<dbReference type="AlphaFoldDB" id="A0A4Y2HMP1"/>
<feature type="region of interest" description="Disordered" evidence="1">
    <location>
        <begin position="12"/>
        <end position="36"/>
    </location>
</feature>
<protein>
    <submittedName>
        <fullName evidence="2">Uncharacterized protein</fullName>
    </submittedName>
</protein>
<accession>A0A4Y2HMP1</accession>
<keyword evidence="3" id="KW-1185">Reference proteome</keyword>
<name>A0A4Y2HMP1_ARAVE</name>
<sequence length="80" mass="9117">MLVLNGARLLRVSSSTNLSPATDDHPGNRRQSSYRDGRTVMKQGGDEICHQTRENNDTAIRKYDNNRYTSKEMGDGRKKF</sequence>
<gene>
    <name evidence="2" type="ORF">AVEN_193244_1</name>
</gene>
<evidence type="ECO:0000313" key="2">
    <source>
        <dbReference type="EMBL" id="GBM66627.1"/>
    </source>
</evidence>
<evidence type="ECO:0000256" key="1">
    <source>
        <dbReference type="SAM" id="MobiDB-lite"/>
    </source>
</evidence>
<comment type="caution">
    <text evidence="2">The sequence shown here is derived from an EMBL/GenBank/DDBJ whole genome shotgun (WGS) entry which is preliminary data.</text>
</comment>
<evidence type="ECO:0000313" key="3">
    <source>
        <dbReference type="Proteomes" id="UP000499080"/>
    </source>
</evidence>
<feature type="compositionally biased region" description="Basic and acidic residues" evidence="1">
    <location>
        <begin position="22"/>
        <end position="36"/>
    </location>
</feature>
<dbReference type="EMBL" id="BGPR01002036">
    <property type="protein sequence ID" value="GBM66627.1"/>
    <property type="molecule type" value="Genomic_DNA"/>
</dbReference>